<keyword evidence="2" id="KW-0560">Oxidoreductase</keyword>
<keyword evidence="3" id="KW-0408">Iron</keyword>
<dbReference type="GO" id="GO:0046872">
    <property type="term" value="F:metal ion binding"/>
    <property type="evidence" value="ECO:0007669"/>
    <property type="project" value="UniProtKB-KW"/>
</dbReference>
<dbReference type="Proteomes" id="UP000785200">
    <property type="component" value="Unassembled WGS sequence"/>
</dbReference>
<name>A0A9P6SJR6_9HELO</name>
<evidence type="ECO:0000256" key="3">
    <source>
        <dbReference type="ARBA" id="ARBA00023004"/>
    </source>
</evidence>
<evidence type="ECO:0000256" key="2">
    <source>
        <dbReference type="ARBA" id="ARBA00023002"/>
    </source>
</evidence>
<protein>
    <submittedName>
        <fullName evidence="6">Downy mildew resistance</fullName>
    </submittedName>
</protein>
<dbReference type="OrthoDB" id="288590at2759"/>
<proteinExistence type="predicted"/>
<accession>A0A9P6SJR6</accession>
<comment type="caution">
    <text evidence="6">The sequence shown here is derived from an EMBL/GenBank/DDBJ whole genome shotgun (WGS) entry which is preliminary data.</text>
</comment>
<keyword evidence="1" id="KW-0479">Metal-binding</keyword>
<evidence type="ECO:0000313" key="7">
    <source>
        <dbReference type="Proteomes" id="UP000785200"/>
    </source>
</evidence>
<dbReference type="EMBL" id="VNKQ01000020">
    <property type="protein sequence ID" value="KAG0645069.1"/>
    <property type="molecule type" value="Genomic_DNA"/>
</dbReference>
<evidence type="ECO:0000256" key="4">
    <source>
        <dbReference type="SAM" id="MobiDB-lite"/>
    </source>
</evidence>
<feature type="domain" description="Non-haem dioxygenase N-terminal" evidence="5">
    <location>
        <begin position="32"/>
        <end position="159"/>
    </location>
</feature>
<evidence type="ECO:0000256" key="1">
    <source>
        <dbReference type="ARBA" id="ARBA00022723"/>
    </source>
</evidence>
<dbReference type="Gene3D" id="2.60.120.330">
    <property type="entry name" value="B-lactam Antibiotic, Isopenicillin N Synthase, Chain"/>
    <property type="match status" value="1"/>
</dbReference>
<dbReference type="GO" id="GO:0016491">
    <property type="term" value="F:oxidoreductase activity"/>
    <property type="evidence" value="ECO:0007669"/>
    <property type="project" value="UniProtKB-KW"/>
</dbReference>
<gene>
    <name evidence="6" type="ORF">D0Z07_9133</name>
</gene>
<evidence type="ECO:0000259" key="5">
    <source>
        <dbReference type="Pfam" id="PF14226"/>
    </source>
</evidence>
<reference evidence="6" key="1">
    <citation type="submission" date="2019-07" db="EMBL/GenBank/DDBJ databases">
        <title>Hyphodiscus hymeniophilus genome sequencing and assembly.</title>
        <authorList>
            <person name="Kramer G."/>
            <person name="Nodwell J."/>
        </authorList>
    </citation>
    <scope>NUCLEOTIDE SEQUENCE</scope>
    <source>
        <strain evidence="6">ATCC 34498</strain>
    </source>
</reference>
<dbReference type="PRINTS" id="PR00682">
    <property type="entry name" value="IPNSYNTHASE"/>
</dbReference>
<sequence length="265" mass="30106">MGYADWTEDGEKTAFGSVEISQDTIVGDFDTIPVLDVSGMFSSNIAERKKFAGALRDACMRVGFFYIENHGIESGFVDEAFEWGRKFFDLPFEEKMEVYIDNTPHFRGYTPLHGSGKPDAEGKGNANEAFDFGHDPKLNDDPNDKWVDTFMRGYNPWPRQLPGFEKHLSSYYRRLRSFCRIMARSIALSLDLPEDYFEKYLTHPGCSSLIAHYPPQPPGSILAKGLDAHTDAECRLFPFPPFLNDADAAQSLPFWLLVQSEPLKY</sequence>
<organism evidence="6 7">
    <name type="scientific">Hyphodiscus hymeniophilus</name>
    <dbReference type="NCBI Taxonomy" id="353542"/>
    <lineage>
        <taxon>Eukaryota</taxon>
        <taxon>Fungi</taxon>
        <taxon>Dikarya</taxon>
        <taxon>Ascomycota</taxon>
        <taxon>Pezizomycotina</taxon>
        <taxon>Leotiomycetes</taxon>
        <taxon>Helotiales</taxon>
        <taxon>Hyphodiscaceae</taxon>
        <taxon>Hyphodiscus</taxon>
    </lineage>
</organism>
<dbReference type="SUPFAM" id="SSF51197">
    <property type="entry name" value="Clavaminate synthase-like"/>
    <property type="match status" value="1"/>
</dbReference>
<dbReference type="Pfam" id="PF14226">
    <property type="entry name" value="DIOX_N"/>
    <property type="match status" value="1"/>
</dbReference>
<keyword evidence="7" id="KW-1185">Reference proteome</keyword>
<dbReference type="PANTHER" id="PTHR10209">
    <property type="entry name" value="OXIDOREDUCTASE, 2OG-FE II OXYGENASE FAMILY PROTEIN"/>
    <property type="match status" value="1"/>
</dbReference>
<dbReference type="AlphaFoldDB" id="A0A9P6SJR6"/>
<evidence type="ECO:0000313" key="6">
    <source>
        <dbReference type="EMBL" id="KAG0645069.1"/>
    </source>
</evidence>
<dbReference type="InterPro" id="IPR027443">
    <property type="entry name" value="IPNS-like_sf"/>
</dbReference>
<dbReference type="PANTHER" id="PTHR10209:SF881">
    <property type="entry name" value="FI07970P-RELATED"/>
    <property type="match status" value="1"/>
</dbReference>
<dbReference type="InterPro" id="IPR026992">
    <property type="entry name" value="DIOX_N"/>
</dbReference>
<feature type="region of interest" description="Disordered" evidence="4">
    <location>
        <begin position="114"/>
        <end position="134"/>
    </location>
</feature>